<dbReference type="InterPro" id="IPR041657">
    <property type="entry name" value="HTH_17"/>
</dbReference>
<dbReference type="SUPFAM" id="SSF46955">
    <property type="entry name" value="Putative DNA-binding domain"/>
    <property type="match status" value="1"/>
</dbReference>
<dbReference type="RefSeq" id="WP_381827883.1">
    <property type="nucleotide sequence ID" value="NZ_JBHYTS010000002.1"/>
</dbReference>
<gene>
    <name evidence="2" type="ORF">ACFW88_02560</name>
</gene>
<feature type="domain" description="Helix-turn-helix" evidence="1">
    <location>
        <begin position="16"/>
        <end position="65"/>
    </location>
</feature>
<proteinExistence type="predicted"/>
<dbReference type="Proteomes" id="UP001599756">
    <property type="component" value="Unassembled WGS sequence"/>
</dbReference>
<sequence length="67" mass="7864">MEIVGVILTQGGSYRLLTPAEVADWLKVSELTIKNKYRVWGLRPQKVGRLLRFRERDVVAYLERRYG</sequence>
<dbReference type="Pfam" id="PF12728">
    <property type="entry name" value="HTH_17"/>
    <property type="match status" value="1"/>
</dbReference>
<dbReference type="InterPro" id="IPR009061">
    <property type="entry name" value="DNA-bd_dom_put_sf"/>
</dbReference>
<keyword evidence="3" id="KW-1185">Reference proteome</keyword>
<name>A0ABW6GYI9_9ACTN</name>
<comment type="caution">
    <text evidence="2">The sequence shown here is derived from an EMBL/GenBank/DDBJ whole genome shotgun (WGS) entry which is preliminary data.</text>
</comment>
<evidence type="ECO:0000259" key="1">
    <source>
        <dbReference type="Pfam" id="PF12728"/>
    </source>
</evidence>
<organism evidence="2 3">
    <name type="scientific">Streptomyces anandii</name>
    <dbReference type="NCBI Taxonomy" id="285454"/>
    <lineage>
        <taxon>Bacteria</taxon>
        <taxon>Bacillati</taxon>
        <taxon>Actinomycetota</taxon>
        <taxon>Actinomycetes</taxon>
        <taxon>Kitasatosporales</taxon>
        <taxon>Streptomycetaceae</taxon>
        <taxon>Streptomyces</taxon>
    </lineage>
</organism>
<protein>
    <submittedName>
        <fullName evidence="2">Helix-turn-helix domain-containing protein</fullName>
    </submittedName>
</protein>
<evidence type="ECO:0000313" key="3">
    <source>
        <dbReference type="Proteomes" id="UP001599756"/>
    </source>
</evidence>
<evidence type="ECO:0000313" key="2">
    <source>
        <dbReference type="EMBL" id="MFE1749432.1"/>
    </source>
</evidence>
<reference evidence="2 3" key="1">
    <citation type="submission" date="2024-09" db="EMBL/GenBank/DDBJ databases">
        <title>The Natural Products Discovery Center: Release of the First 8490 Sequenced Strains for Exploring Actinobacteria Biosynthetic Diversity.</title>
        <authorList>
            <person name="Kalkreuter E."/>
            <person name="Kautsar S.A."/>
            <person name="Yang D."/>
            <person name="Bader C.D."/>
            <person name="Teijaro C.N."/>
            <person name="Fluegel L."/>
            <person name="Davis C.M."/>
            <person name="Simpson J.R."/>
            <person name="Lauterbach L."/>
            <person name="Steele A.D."/>
            <person name="Gui C."/>
            <person name="Meng S."/>
            <person name="Li G."/>
            <person name="Viehrig K."/>
            <person name="Ye F."/>
            <person name="Su P."/>
            <person name="Kiefer A.F."/>
            <person name="Nichols A."/>
            <person name="Cepeda A.J."/>
            <person name="Yan W."/>
            <person name="Fan B."/>
            <person name="Jiang Y."/>
            <person name="Adhikari A."/>
            <person name="Zheng C.-J."/>
            <person name="Schuster L."/>
            <person name="Cowan T.M."/>
            <person name="Smanski M.J."/>
            <person name="Chevrette M.G."/>
            <person name="De Carvalho L.P.S."/>
            <person name="Shen B."/>
        </authorList>
    </citation>
    <scope>NUCLEOTIDE SEQUENCE [LARGE SCALE GENOMIC DNA]</scope>
    <source>
        <strain evidence="2 3">NPDC059500</strain>
    </source>
</reference>
<accession>A0ABW6GYI9</accession>
<dbReference type="EMBL" id="JBHYTS010000002">
    <property type="protein sequence ID" value="MFE1749432.1"/>
    <property type="molecule type" value="Genomic_DNA"/>
</dbReference>